<proteinExistence type="predicted"/>
<dbReference type="NCBIfam" id="NF045838">
    <property type="entry name" value="MG289_thiam_LP"/>
    <property type="match status" value="1"/>
</dbReference>
<feature type="signal peptide" evidence="1">
    <location>
        <begin position="1"/>
        <end position="24"/>
    </location>
</feature>
<dbReference type="InterPro" id="IPR010592">
    <property type="entry name" value="CypI"/>
</dbReference>
<evidence type="ECO:0000313" key="2">
    <source>
        <dbReference type="EMBL" id="MBU4693797.1"/>
    </source>
</evidence>
<dbReference type="Pfam" id="PF06646">
    <property type="entry name" value="CypI"/>
    <property type="match status" value="1"/>
</dbReference>
<dbReference type="PROSITE" id="PS51257">
    <property type="entry name" value="PROKAR_LIPOPROTEIN"/>
    <property type="match status" value="1"/>
</dbReference>
<dbReference type="EMBL" id="JAHMHK010000004">
    <property type="protein sequence ID" value="MBU4693797.1"/>
    <property type="molecule type" value="Genomic_DNA"/>
</dbReference>
<dbReference type="Proteomes" id="UP000812267">
    <property type="component" value="Unassembled WGS sequence"/>
</dbReference>
<keyword evidence="1" id="KW-0732">Signal</keyword>
<reference evidence="2" key="1">
    <citation type="submission" date="2021-06" db="EMBL/GenBank/DDBJ databases">
        <title>Novel Mycoplasma species detected in California sea lions (Zalophus californianus) from the USA.</title>
        <authorList>
            <person name="Volokhov D.V."/>
            <person name="Furtak V.A."/>
            <person name="Zagorodnyaya T.A."/>
        </authorList>
    </citation>
    <scope>NUCLEOTIDE SEQUENCE [LARGE SCALE GENOMIC DNA]</scope>
    <source>
        <strain evidence="2">CSL 4779</strain>
    </source>
</reference>
<name>A0ABS6DS02_9MOLU</name>
<protein>
    <submittedName>
        <fullName evidence="2">ABC transporter substrate-binding protein</fullName>
    </submittedName>
</protein>
<accession>A0ABS6DS02</accession>
<keyword evidence="3" id="KW-1185">Reference proteome</keyword>
<evidence type="ECO:0000256" key="1">
    <source>
        <dbReference type="SAM" id="SignalP"/>
    </source>
</evidence>
<dbReference type="RefSeq" id="WP_216505594.1">
    <property type="nucleotide sequence ID" value="NZ_JAHMHJ010000004.1"/>
</dbReference>
<comment type="caution">
    <text evidence="2">The sequence shown here is derived from an EMBL/GenBank/DDBJ whole genome shotgun (WGS) entry which is preliminary data.</text>
</comment>
<organism evidence="2 3">
    <name type="scientific">Mycoplasma zalophidermidis</name>
    <dbReference type="NCBI Taxonomy" id="398174"/>
    <lineage>
        <taxon>Bacteria</taxon>
        <taxon>Bacillati</taxon>
        <taxon>Mycoplasmatota</taxon>
        <taxon>Mollicutes</taxon>
        <taxon>Mycoplasmataceae</taxon>
        <taxon>Mycoplasma</taxon>
    </lineage>
</organism>
<sequence length="441" mass="50668">MKFIKKIMSASAPLTLTTATLLSASCNNKTTEKTKENLDLLWDTEITITNSWINPGFQKTKKETDFLNLLSKRFNELKNKDKSTKHLPDVKFNIETKDKSTYIQDIENDNKKNDLLIANYTVFSENFWQDGKFVNDNNPKLVAQTSTLKFNWQSSDNDLYKDGTSTDPLRIAAIKNNEVWVKNTGFEYPDWPEAIKQNKINFDGSKYDTFYSKDKLTYVYHGAILISGNFAKRTEITKDWEDRNWEKFVSHGIVYSKNTSAGGFKYQAALLARHFNKPLTEILEYLNSNSEYVFKGSKPKSQLGKESQNSKGEKIVPHIAFDDEGSYNWTENNGKNNYYKPQGFKSNKSYEDQENDVIRTLTLTNPAAYDVVLGRKGLHDKQVELIAKALTSLTVQENTYGIYTGYNKFQLLSNELFQKFVKLQVQAESVQDLVNDIPEIN</sequence>
<evidence type="ECO:0000313" key="3">
    <source>
        <dbReference type="Proteomes" id="UP000812267"/>
    </source>
</evidence>
<feature type="chain" id="PRO_5045993328" evidence="1">
    <location>
        <begin position="25"/>
        <end position="441"/>
    </location>
</feature>
<gene>
    <name evidence="2" type="ORF">KQ878_02770</name>
</gene>